<protein>
    <submittedName>
        <fullName evidence="2">Uncharacterized protein</fullName>
    </submittedName>
</protein>
<proteinExistence type="predicted"/>
<keyword evidence="1" id="KW-0472">Membrane</keyword>
<keyword evidence="1" id="KW-0812">Transmembrane</keyword>
<name>A0A316AKG2_9BACT</name>
<evidence type="ECO:0000313" key="2">
    <source>
        <dbReference type="EMBL" id="PWJ58265.1"/>
    </source>
</evidence>
<feature type="transmembrane region" description="Helical" evidence="1">
    <location>
        <begin position="29"/>
        <end position="51"/>
    </location>
</feature>
<reference evidence="2 3" key="1">
    <citation type="submission" date="2018-03" db="EMBL/GenBank/DDBJ databases">
        <title>Genomic Encyclopedia of Archaeal and Bacterial Type Strains, Phase II (KMG-II): from individual species to whole genera.</title>
        <authorList>
            <person name="Goeker M."/>
        </authorList>
    </citation>
    <scope>NUCLEOTIDE SEQUENCE [LARGE SCALE GENOMIC DNA]</scope>
    <source>
        <strain evidence="2 3">DSM 100346</strain>
    </source>
</reference>
<feature type="transmembrane region" description="Helical" evidence="1">
    <location>
        <begin position="6"/>
        <end position="22"/>
    </location>
</feature>
<dbReference type="Proteomes" id="UP000245880">
    <property type="component" value="Unassembled WGS sequence"/>
</dbReference>
<evidence type="ECO:0000313" key="3">
    <source>
        <dbReference type="Proteomes" id="UP000245880"/>
    </source>
</evidence>
<accession>A0A316AKG2</accession>
<keyword evidence="3" id="KW-1185">Reference proteome</keyword>
<organism evidence="2 3">
    <name type="scientific">Dyadobacter jejuensis</name>
    <dbReference type="NCBI Taxonomy" id="1082580"/>
    <lineage>
        <taxon>Bacteria</taxon>
        <taxon>Pseudomonadati</taxon>
        <taxon>Bacteroidota</taxon>
        <taxon>Cytophagia</taxon>
        <taxon>Cytophagales</taxon>
        <taxon>Spirosomataceae</taxon>
        <taxon>Dyadobacter</taxon>
    </lineage>
</organism>
<sequence>MGSTGVLIVVFILAALLLFIGIKKRNKLLITVASVGLSTLFLVVLAILYAVKYTM</sequence>
<dbReference type="AlphaFoldDB" id="A0A316AKG2"/>
<keyword evidence="1" id="KW-1133">Transmembrane helix</keyword>
<comment type="caution">
    <text evidence="2">The sequence shown here is derived from an EMBL/GenBank/DDBJ whole genome shotgun (WGS) entry which is preliminary data.</text>
</comment>
<gene>
    <name evidence="2" type="ORF">CLV98_104123</name>
</gene>
<dbReference type="RefSeq" id="WP_158281225.1">
    <property type="nucleotide sequence ID" value="NZ_QGDT01000004.1"/>
</dbReference>
<evidence type="ECO:0000256" key="1">
    <source>
        <dbReference type="SAM" id="Phobius"/>
    </source>
</evidence>
<dbReference type="EMBL" id="QGDT01000004">
    <property type="protein sequence ID" value="PWJ58265.1"/>
    <property type="molecule type" value="Genomic_DNA"/>
</dbReference>